<organism evidence="2 3">
    <name type="scientific">Pigmentiphaga aceris</name>
    <dbReference type="NCBI Taxonomy" id="1940612"/>
    <lineage>
        <taxon>Bacteria</taxon>
        <taxon>Pseudomonadati</taxon>
        <taxon>Pseudomonadota</taxon>
        <taxon>Betaproteobacteria</taxon>
        <taxon>Burkholderiales</taxon>
        <taxon>Alcaligenaceae</taxon>
        <taxon>Pigmentiphaga</taxon>
    </lineage>
</organism>
<keyword evidence="3" id="KW-1185">Reference proteome</keyword>
<dbReference type="OrthoDB" id="8657009at2"/>
<dbReference type="InterPro" id="IPR025421">
    <property type="entry name" value="DUF4148"/>
</dbReference>
<dbReference type="RefSeq" id="WP_148818287.1">
    <property type="nucleotide sequence ID" value="NZ_CP043046.1"/>
</dbReference>
<dbReference type="AlphaFoldDB" id="A0A5C0B2M2"/>
<evidence type="ECO:0000313" key="2">
    <source>
        <dbReference type="EMBL" id="QEI08802.1"/>
    </source>
</evidence>
<evidence type="ECO:0000256" key="1">
    <source>
        <dbReference type="SAM" id="SignalP"/>
    </source>
</evidence>
<sequence length="102" mass="10414">MNRILAALILSTAAVGAAQAGEIGYLDNPGAQTQSSVSRAQVQNELNADRANAHAFQGELNPAAGQVKSTSVKQASLDNTVLIAKGDGNTDDISTAFAFING</sequence>
<reference evidence="2 3" key="1">
    <citation type="submission" date="2019-08" db="EMBL/GenBank/DDBJ databases">
        <title>Amphibian skin-associated Pigmentiphaga: genome sequence and occurrence across geography and hosts.</title>
        <authorList>
            <person name="Bletz M.C."/>
            <person name="Bunk B."/>
            <person name="Sproeer C."/>
            <person name="Biwer P."/>
            <person name="Reiter S."/>
            <person name="Rabemananjara F.C.E."/>
            <person name="Schulz S."/>
            <person name="Overmann J."/>
            <person name="Vences M."/>
        </authorList>
    </citation>
    <scope>NUCLEOTIDE SEQUENCE [LARGE SCALE GENOMIC DNA]</scope>
    <source>
        <strain evidence="2 3">Mada1488</strain>
    </source>
</reference>
<name>A0A5C0B2M2_9BURK</name>
<evidence type="ECO:0000313" key="3">
    <source>
        <dbReference type="Proteomes" id="UP000325161"/>
    </source>
</evidence>
<feature type="signal peptide" evidence="1">
    <location>
        <begin position="1"/>
        <end position="20"/>
    </location>
</feature>
<protein>
    <submittedName>
        <fullName evidence="2">DUF4148 domain-containing protein</fullName>
    </submittedName>
</protein>
<dbReference type="Proteomes" id="UP000325161">
    <property type="component" value="Chromosome"/>
</dbReference>
<feature type="chain" id="PRO_5022858841" evidence="1">
    <location>
        <begin position="21"/>
        <end position="102"/>
    </location>
</feature>
<gene>
    <name evidence="2" type="ORF">FXN63_25335</name>
</gene>
<keyword evidence="1" id="KW-0732">Signal</keyword>
<accession>A0A5C0B2M2</accession>
<dbReference type="Pfam" id="PF13663">
    <property type="entry name" value="DUF4148"/>
    <property type="match status" value="1"/>
</dbReference>
<dbReference type="KEGG" id="pacr:FXN63_25335"/>
<dbReference type="EMBL" id="CP043046">
    <property type="protein sequence ID" value="QEI08802.1"/>
    <property type="molecule type" value="Genomic_DNA"/>
</dbReference>
<proteinExistence type="predicted"/>